<protein>
    <submittedName>
        <fullName evidence="2">Uncharacterized protein</fullName>
    </submittedName>
</protein>
<feature type="compositionally biased region" description="Polar residues" evidence="1">
    <location>
        <begin position="39"/>
        <end position="51"/>
    </location>
</feature>
<reference evidence="3" key="1">
    <citation type="submission" date="2024-07" db="EMBL/GenBank/DDBJ databases">
        <title>Two chromosome-level genome assemblies of Korean endemic species Abeliophyllum distichum and Forsythia ovata (Oleaceae).</title>
        <authorList>
            <person name="Jang H."/>
        </authorList>
    </citation>
    <scope>NUCLEOTIDE SEQUENCE [LARGE SCALE GENOMIC DNA]</scope>
</reference>
<dbReference type="Proteomes" id="UP001604336">
    <property type="component" value="Unassembled WGS sequence"/>
</dbReference>
<accession>A0ABD1PE03</accession>
<evidence type="ECO:0000256" key="1">
    <source>
        <dbReference type="SAM" id="MobiDB-lite"/>
    </source>
</evidence>
<evidence type="ECO:0000313" key="3">
    <source>
        <dbReference type="Proteomes" id="UP001604336"/>
    </source>
</evidence>
<feature type="region of interest" description="Disordered" evidence="1">
    <location>
        <begin position="68"/>
        <end position="87"/>
    </location>
</feature>
<keyword evidence="3" id="KW-1185">Reference proteome</keyword>
<name>A0ABD1PE03_9LAMI</name>
<proteinExistence type="predicted"/>
<feature type="compositionally biased region" description="Polar residues" evidence="1">
    <location>
        <begin position="14"/>
        <end position="23"/>
    </location>
</feature>
<feature type="region of interest" description="Disordered" evidence="1">
    <location>
        <begin position="1"/>
        <end position="59"/>
    </location>
</feature>
<dbReference type="EMBL" id="JBFOLK010000014">
    <property type="protein sequence ID" value="KAL2462141.1"/>
    <property type="molecule type" value="Genomic_DNA"/>
</dbReference>
<comment type="caution">
    <text evidence="2">The sequence shown here is derived from an EMBL/GenBank/DDBJ whole genome shotgun (WGS) entry which is preliminary data.</text>
</comment>
<feature type="compositionally biased region" description="Low complexity" evidence="1">
    <location>
        <begin position="1"/>
        <end position="13"/>
    </location>
</feature>
<organism evidence="2 3">
    <name type="scientific">Abeliophyllum distichum</name>
    <dbReference type="NCBI Taxonomy" id="126358"/>
    <lineage>
        <taxon>Eukaryota</taxon>
        <taxon>Viridiplantae</taxon>
        <taxon>Streptophyta</taxon>
        <taxon>Embryophyta</taxon>
        <taxon>Tracheophyta</taxon>
        <taxon>Spermatophyta</taxon>
        <taxon>Magnoliopsida</taxon>
        <taxon>eudicotyledons</taxon>
        <taxon>Gunneridae</taxon>
        <taxon>Pentapetalae</taxon>
        <taxon>asterids</taxon>
        <taxon>lamiids</taxon>
        <taxon>Lamiales</taxon>
        <taxon>Oleaceae</taxon>
        <taxon>Forsythieae</taxon>
        <taxon>Abeliophyllum</taxon>
    </lineage>
</organism>
<sequence length="113" mass="11931">MSSGSDNSQNQSNVWTNPSIRGESQSSSFSSEAVGRVNQAPSASCLSTPSISGREAYPTVPLKKVVDKKGTDAGVPEMKGSLDKRDAPTAKALDVELRRSTTEASMARSRITV</sequence>
<dbReference type="AlphaFoldDB" id="A0ABD1PE03"/>
<evidence type="ECO:0000313" key="2">
    <source>
        <dbReference type="EMBL" id="KAL2462141.1"/>
    </source>
</evidence>
<gene>
    <name evidence="2" type="ORF">Adt_45561</name>
</gene>